<evidence type="ECO:0000256" key="2">
    <source>
        <dbReference type="SAM" id="SignalP"/>
    </source>
</evidence>
<keyword evidence="2" id="KW-0732">Signal</keyword>
<feature type="chain" id="PRO_5009214078" description="PEP-CTERM system TPR-repeat protein PrsT" evidence="2">
    <location>
        <begin position="20"/>
        <end position="892"/>
    </location>
</feature>
<keyword evidence="4" id="KW-1185">Reference proteome</keyword>
<dbReference type="SMART" id="SM00028">
    <property type="entry name" value="TPR"/>
    <property type="match status" value="4"/>
</dbReference>
<dbReference type="AlphaFoldDB" id="A0A1E8FDT8"/>
<dbReference type="PROSITE" id="PS51257">
    <property type="entry name" value="PROKAR_LIPOPROTEIN"/>
    <property type="match status" value="1"/>
</dbReference>
<dbReference type="InterPro" id="IPR011990">
    <property type="entry name" value="TPR-like_helical_dom_sf"/>
</dbReference>
<dbReference type="STRING" id="1856405.BFC17_21255"/>
<feature type="repeat" description="TPR" evidence="1">
    <location>
        <begin position="784"/>
        <end position="817"/>
    </location>
</feature>
<feature type="signal peptide" evidence="2">
    <location>
        <begin position="1"/>
        <end position="19"/>
    </location>
</feature>
<comment type="caution">
    <text evidence="3">The sequence shown here is derived from an EMBL/GenBank/DDBJ whole genome shotgun (WGS) entry which is preliminary data.</text>
</comment>
<gene>
    <name evidence="3" type="ORF">BFC17_21255</name>
</gene>
<evidence type="ECO:0000256" key="1">
    <source>
        <dbReference type="PROSITE-ProRule" id="PRU00339"/>
    </source>
</evidence>
<keyword evidence="1" id="KW-0802">TPR repeat</keyword>
<accession>A0A1E8FDT8</accession>
<evidence type="ECO:0000313" key="4">
    <source>
        <dbReference type="Proteomes" id="UP000176037"/>
    </source>
</evidence>
<dbReference type="InterPro" id="IPR019734">
    <property type="entry name" value="TPR_rpt"/>
</dbReference>
<proteinExistence type="predicted"/>
<dbReference type="OrthoDB" id="7052525at2"/>
<dbReference type="Gene3D" id="1.25.40.10">
    <property type="entry name" value="Tetratricopeptide repeat domain"/>
    <property type="match status" value="4"/>
</dbReference>
<dbReference type="SUPFAM" id="SSF48452">
    <property type="entry name" value="TPR-like"/>
    <property type="match status" value="3"/>
</dbReference>
<dbReference type="EMBL" id="MJIC01000014">
    <property type="protein sequence ID" value="OFI34079.1"/>
    <property type="molecule type" value="Genomic_DNA"/>
</dbReference>
<dbReference type="PROSITE" id="PS50005">
    <property type="entry name" value="TPR"/>
    <property type="match status" value="1"/>
</dbReference>
<evidence type="ECO:0008006" key="5">
    <source>
        <dbReference type="Google" id="ProtNLM"/>
    </source>
</evidence>
<reference evidence="3 4" key="1">
    <citation type="submission" date="2016-09" db="EMBL/GenBank/DDBJ databases">
        <title>Alteromonas lipolytica, a new species isolated from sea water.</title>
        <authorList>
            <person name="Wu Y.-H."/>
            <person name="Cheng H."/>
            <person name="Xu X.-W."/>
        </authorList>
    </citation>
    <scope>NUCLEOTIDE SEQUENCE [LARGE SCALE GENOMIC DNA]</scope>
    <source>
        <strain evidence="3 4">JW12</strain>
    </source>
</reference>
<sequence length="892" mass="99761">MRLKYCLIFSSLSLLLACSEVPTSEIVKDAEKLIENQQYAQAEIKLKNGLDIHPDDQSLQIILATNYFNQGDLDNFQRAAVRLFDHTVSASTLNISPEYLEQFISFVTIFSVMEKDTTLLSQTISAFNCTNCQSIKGWIQEGNTDSLAELPNMPTAIRQIRDNEKSSEFYNSQDKVITTVLAYLSLSVRNPQAIAFYFAKLHTDFPNILHFNLPLAQALIASGQINKAVPLAKSVLQAYGNNPFANYLMAKAELLNSNVENSLKYSLKAQALGFANADASLTRGIAQYKLGQLESAINSVLDAYRLDKSNQFSRTLLISLYAQTGDIESALGIINQNTALTEMEINAFVASLLQNTSLRSSSNTLEDFAQSTQNEELNKALLNAAQNFKTFSTSPIDVKGEIQSGLQVSLSLYSLIANAKTDSAINLIDRALKSDNLSDESKLNFANIKGALLLNEKKYTEADTLYKGLLEKYPHNRASQMYLFREALRNLDFTSGQSILETILSHQAEDIIALQLYYLILEKNNESQIKLINILEKIQENPEHAAEFDLLLAGLHLKQGEFTKAESIVKHIDVNKVKDNNQYWSILFKLTEYPIDLQALQSVFLNWKSNLPDSPYPYLTYAKRLIELGNVNASITVLEQGNRNLGYEPKITVMLTSFYLLVNNYDEASKLLASALKDKAISDSQFEYFKAEIEFKQGKLVNAKRHLETSYKELQAENTAAFMAAVLAANGELPEALAFIDKHMSLHPEHARVLVAKGNMLLNSSPIKAAEVFQEIIDTGHKTAEVYNNLAWAQYLEKNYSSARSNIESALNIAPKSKAILNTYSHILFSQEDYGRLQTLSLTNLDDQAKLLVAKSLRKQSKFQEAKRIAATIKDEKLTQSEKAELATIKSL</sequence>
<protein>
    <recommendedName>
        <fullName evidence="5">PEP-CTERM system TPR-repeat protein PrsT</fullName>
    </recommendedName>
</protein>
<name>A0A1E8FDT8_9ALTE</name>
<dbReference type="Proteomes" id="UP000176037">
    <property type="component" value="Unassembled WGS sequence"/>
</dbReference>
<dbReference type="RefSeq" id="WP_070177007.1">
    <property type="nucleotide sequence ID" value="NZ_BMJR01000003.1"/>
</dbReference>
<evidence type="ECO:0000313" key="3">
    <source>
        <dbReference type="EMBL" id="OFI34079.1"/>
    </source>
</evidence>
<organism evidence="3 4">
    <name type="scientific">Alteromonas lipolytica</name>
    <dbReference type="NCBI Taxonomy" id="1856405"/>
    <lineage>
        <taxon>Bacteria</taxon>
        <taxon>Pseudomonadati</taxon>
        <taxon>Pseudomonadota</taxon>
        <taxon>Gammaproteobacteria</taxon>
        <taxon>Alteromonadales</taxon>
        <taxon>Alteromonadaceae</taxon>
        <taxon>Alteromonas/Salinimonas group</taxon>
        <taxon>Alteromonas</taxon>
    </lineage>
</organism>